<keyword evidence="2" id="KW-1185">Reference proteome</keyword>
<organism evidence="1 2">
    <name type="scientific">Symbiodinium microadriaticum</name>
    <name type="common">Dinoflagellate</name>
    <name type="synonym">Zooxanthella microadriatica</name>
    <dbReference type="NCBI Taxonomy" id="2951"/>
    <lineage>
        <taxon>Eukaryota</taxon>
        <taxon>Sar</taxon>
        <taxon>Alveolata</taxon>
        <taxon>Dinophyceae</taxon>
        <taxon>Suessiales</taxon>
        <taxon>Symbiodiniaceae</taxon>
        <taxon>Symbiodinium</taxon>
    </lineage>
</organism>
<dbReference type="AlphaFoldDB" id="A0A1Q9D8Q3"/>
<protein>
    <submittedName>
        <fullName evidence="1">Uncharacterized protein</fullName>
    </submittedName>
</protein>
<reference evidence="1 2" key="1">
    <citation type="submission" date="2016-02" db="EMBL/GenBank/DDBJ databases">
        <title>Genome analysis of coral dinoflagellate symbionts highlights evolutionary adaptations to a symbiotic lifestyle.</title>
        <authorList>
            <person name="Aranda M."/>
            <person name="Li Y."/>
            <person name="Liew Y.J."/>
            <person name="Baumgarten S."/>
            <person name="Simakov O."/>
            <person name="Wilson M."/>
            <person name="Piel J."/>
            <person name="Ashoor H."/>
            <person name="Bougouffa S."/>
            <person name="Bajic V.B."/>
            <person name="Ryu T."/>
            <person name="Ravasi T."/>
            <person name="Bayer T."/>
            <person name="Micklem G."/>
            <person name="Kim H."/>
            <person name="Bhak J."/>
            <person name="Lajeunesse T.C."/>
            <person name="Voolstra C.R."/>
        </authorList>
    </citation>
    <scope>NUCLEOTIDE SEQUENCE [LARGE SCALE GENOMIC DNA]</scope>
    <source>
        <strain evidence="1 2">CCMP2467</strain>
    </source>
</reference>
<gene>
    <name evidence="1" type="ORF">AK812_SmicGene26730</name>
</gene>
<dbReference type="Proteomes" id="UP000186817">
    <property type="component" value="Unassembled WGS sequence"/>
</dbReference>
<proteinExistence type="predicted"/>
<comment type="caution">
    <text evidence="1">The sequence shown here is derived from an EMBL/GenBank/DDBJ whole genome shotgun (WGS) entry which is preliminary data.</text>
</comment>
<evidence type="ECO:0000313" key="1">
    <source>
        <dbReference type="EMBL" id="OLP91574.1"/>
    </source>
</evidence>
<sequence length="268" mass="29691">MDQAKWVLSRSIEDIMEHYDVPIVSIVVAPKRNYNGDYRKLESLLRRLNVQSWIGPDAVMKVVTLGHVKDWKSWHGSLLALLTVVKSDFDVICYVKRFASDESAAEGGTIVAEDAVPLPWHIADHEHSLVRLEDAPPNTCAQSCADIRKVYGTNIPPATAPGGPRNVAEQFHWPKRFLQKAQVETVARAAIRKAGWNDVIVFENTPFFEMEILKVYDLSQASAAHMRTELEASAAGSPMIDVSDLPKNAAVQLAGNAMHVAQAFKQPP</sequence>
<accession>A0A1Q9D8Q3</accession>
<evidence type="ECO:0000313" key="2">
    <source>
        <dbReference type="Proteomes" id="UP000186817"/>
    </source>
</evidence>
<name>A0A1Q9D8Q3_SYMMI</name>
<dbReference type="EMBL" id="LSRX01000659">
    <property type="protein sequence ID" value="OLP91574.1"/>
    <property type="molecule type" value="Genomic_DNA"/>
</dbReference>
<dbReference type="OrthoDB" id="411546at2759"/>